<reference evidence="2 3" key="1">
    <citation type="submission" date="2018-05" db="EMBL/GenBank/DDBJ databases">
        <title>Genomic Encyclopedia of Type Strains, Phase IV (KMG-V): Genome sequencing to study the core and pangenomes of soil and plant-associated prokaryotes.</title>
        <authorList>
            <person name="Whitman W."/>
        </authorList>
    </citation>
    <scope>NUCLEOTIDE SEQUENCE [LARGE SCALE GENOMIC DNA]</scope>
    <source>
        <strain evidence="2 3">SIr-6563</strain>
    </source>
</reference>
<keyword evidence="3" id="KW-1185">Reference proteome</keyword>
<evidence type="ECO:0000256" key="1">
    <source>
        <dbReference type="SAM" id="MobiDB-lite"/>
    </source>
</evidence>
<evidence type="ECO:0000313" key="3">
    <source>
        <dbReference type="Proteomes" id="UP000247515"/>
    </source>
</evidence>
<proteinExistence type="predicted"/>
<accession>A0ABX5MGB6</accession>
<name>A0ABX5MGB6_9BURK</name>
<dbReference type="EMBL" id="QJJV01000036">
    <property type="protein sequence ID" value="PXX06217.1"/>
    <property type="molecule type" value="Genomic_DNA"/>
</dbReference>
<protein>
    <recommendedName>
        <fullName evidence="4">Transposase</fullName>
    </recommendedName>
</protein>
<feature type="compositionally biased region" description="Basic residues" evidence="1">
    <location>
        <begin position="1"/>
        <end position="11"/>
    </location>
</feature>
<evidence type="ECO:0008006" key="4">
    <source>
        <dbReference type="Google" id="ProtNLM"/>
    </source>
</evidence>
<comment type="caution">
    <text evidence="2">The sequence shown here is derived from an EMBL/GenBank/DDBJ whole genome shotgun (WGS) entry which is preliminary data.</text>
</comment>
<feature type="region of interest" description="Disordered" evidence="1">
    <location>
        <begin position="1"/>
        <end position="30"/>
    </location>
</feature>
<sequence>MGCTRRLRHEQRRNEGDAFGFPGKPAPRNGPGTYVVALIKHLRTRFGEAPLRGYTRRWWRP</sequence>
<evidence type="ECO:0000313" key="2">
    <source>
        <dbReference type="EMBL" id="PXX06217.1"/>
    </source>
</evidence>
<organism evidence="2 3">
    <name type="scientific">Paraburkholderia tropica</name>
    <dbReference type="NCBI Taxonomy" id="92647"/>
    <lineage>
        <taxon>Bacteria</taxon>
        <taxon>Pseudomonadati</taxon>
        <taxon>Pseudomonadota</taxon>
        <taxon>Betaproteobacteria</taxon>
        <taxon>Burkholderiales</taxon>
        <taxon>Burkholderiaceae</taxon>
        <taxon>Paraburkholderia</taxon>
    </lineage>
</organism>
<gene>
    <name evidence="2" type="ORF">C7400_13649</name>
</gene>
<dbReference type="Proteomes" id="UP000247515">
    <property type="component" value="Unassembled WGS sequence"/>
</dbReference>